<dbReference type="InterPro" id="IPR036412">
    <property type="entry name" value="HAD-like_sf"/>
</dbReference>
<dbReference type="OrthoDB" id="264363at2"/>
<evidence type="ECO:0000313" key="2">
    <source>
        <dbReference type="EMBL" id="QEN07780.1"/>
    </source>
</evidence>
<dbReference type="PANTHER" id="PTHR43316:SF3">
    <property type="entry name" value="HALOACID DEHALOGENASE, TYPE II (AFU_ORTHOLOGUE AFUA_2G07750)-RELATED"/>
    <property type="match status" value="1"/>
</dbReference>
<dbReference type="PANTHER" id="PTHR43316">
    <property type="entry name" value="HYDROLASE, HALOACID DELAHOGENASE-RELATED"/>
    <property type="match status" value="1"/>
</dbReference>
<protein>
    <submittedName>
        <fullName evidence="2">HAD family hydrolase</fullName>
    </submittedName>
</protein>
<sequence length="240" mass="26837">MPLLKDFFMKYKAVVFDLFTTLTSLRHLKDAPGRFSNQILGISSEEWSDALFNRSRERLTGLITDPVDIIRDIAWKIDPSISEDILNSCAKERRLRFNYCLKHPPAGVVESLLAIREGGYKLGLVSNVDVIEVEGWKGSDLSTCFDTAVFSCYEGYMKPDPEIFGLCSTRLDVAPQDCLYVGDGGNEELIASAKAGMTAVLTSQFLQDTAPEKVMEREKTVNHHIRNLDEILPLLGQLEG</sequence>
<evidence type="ECO:0000256" key="1">
    <source>
        <dbReference type="ARBA" id="ARBA00022801"/>
    </source>
</evidence>
<dbReference type="PRINTS" id="PR00413">
    <property type="entry name" value="HADHALOGNASE"/>
</dbReference>
<dbReference type="SFLD" id="SFLDS00003">
    <property type="entry name" value="Haloacid_Dehalogenase"/>
    <property type="match status" value="1"/>
</dbReference>
<gene>
    <name evidence="2" type="ORF">EXM22_07180</name>
</gene>
<dbReference type="AlphaFoldDB" id="A0A5C1QLE3"/>
<keyword evidence="1 2" id="KW-0378">Hydrolase</keyword>
<evidence type="ECO:0000313" key="3">
    <source>
        <dbReference type="Proteomes" id="UP000324209"/>
    </source>
</evidence>
<dbReference type="InterPro" id="IPR023214">
    <property type="entry name" value="HAD_sf"/>
</dbReference>
<dbReference type="EMBL" id="CP036150">
    <property type="protein sequence ID" value="QEN07780.1"/>
    <property type="molecule type" value="Genomic_DNA"/>
</dbReference>
<organism evidence="2 3">
    <name type="scientific">Oceanispirochaeta crateris</name>
    <dbReference type="NCBI Taxonomy" id="2518645"/>
    <lineage>
        <taxon>Bacteria</taxon>
        <taxon>Pseudomonadati</taxon>
        <taxon>Spirochaetota</taxon>
        <taxon>Spirochaetia</taxon>
        <taxon>Spirochaetales</taxon>
        <taxon>Spirochaetaceae</taxon>
        <taxon>Oceanispirochaeta</taxon>
    </lineage>
</organism>
<dbReference type="GO" id="GO:0016787">
    <property type="term" value="F:hydrolase activity"/>
    <property type="evidence" value="ECO:0007669"/>
    <property type="project" value="UniProtKB-KW"/>
</dbReference>
<name>A0A5C1QLE3_9SPIO</name>
<accession>A0A5C1QLE3</accession>
<dbReference type="KEGG" id="ock:EXM22_07180"/>
<dbReference type="InterPro" id="IPR006439">
    <property type="entry name" value="HAD-SF_hydro_IA"/>
</dbReference>
<proteinExistence type="predicted"/>
<dbReference type="Proteomes" id="UP000324209">
    <property type="component" value="Chromosome"/>
</dbReference>
<dbReference type="SUPFAM" id="SSF56784">
    <property type="entry name" value="HAD-like"/>
    <property type="match status" value="1"/>
</dbReference>
<reference evidence="2 3" key="1">
    <citation type="submission" date="2019-02" db="EMBL/GenBank/DDBJ databases">
        <title>Complete Genome Sequence and Methylome Analysis of free living Spirochaetas.</title>
        <authorList>
            <person name="Fomenkov A."/>
            <person name="Dubinina G."/>
            <person name="Leshcheva N."/>
            <person name="Mikheeva N."/>
            <person name="Grabovich M."/>
            <person name="Vincze T."/>
            <person name="Roberts R.J."/>
        </authorList>
    </citation>
    <scope>NUCLEOTIDE SEQUENCE [LARGE SCALE GENOMIC DNA]</scope>
    <source>
        <strain evidence="2 3">K2</strain>
    </source>
</reference>
<dbReference type="Pfam" id="PF00702">
    <property type="entry name" value="Hydrolase"/>
    <property type="match status" value="1"/>
</dbReference>
<dbReference type="Gene3D" id="3.40.50.1000">
    <property type="entry name" value="HAD superfamily/HAD-like"/>
    <property type="match status" value="1"/>
</dbReference>
<keyword evidence="3" id="KW-1185">Reference proteome</keyword>
<dbReference type="InterPro" id="IPR051540">
    <property type="entry name" value="S-2-haloacid_dehalogenase"/>
</dbReference>
<dbReference type="SFLD" id="SFLDG01129">
    <property type="entry name" value="C1.5:_HAD__Beta-PGM__Phosphata"/>
    <property type="match status" value="1"/>
</dbReference>